<sequence>MITLDGLNVSSLSLPKTIDVHIVFPEDDRLSEAERAYRTFLLRPEQLPAFLRYVRMFDLAICYQGTPNEAPVPYHSEYFGGFGPGAKKVIVFDLTVPDDMGAVNYAPNLHYFKLMHGSLHKCSVKCPDASKARSVEKAIMLSQLDKIARIYEACSHMLWIQNLIEEHCAAGKYATACDLLTAIPASTKSMPISSLHRLISTLRRPRQSAILHSRWQGESYPLSEFTNPRMQALLAFVKGAEQLVNNNEYHAEMFEPVEEARNSLAEQKDRLCDIGEFQLQELIAIPAWFNAFYWMVEPLRRKSTYTAKDDSYEEDIAQMRVLFRSVKSWKWLIYESHIFHDFFREFLIEATEENMETYNVAQYPSKEAGKGKAWLL</sequence>
<dbReference type="AlphaFoldDB" id="A0A1Y2A9Z6"/>
<comment type="caution">
    <text evidence="1">The sequence shown here is derived from an EMBL/GenBank/DDBJ whole genome shotgun (WGS) entry which is preliminary data.</text>
</comment>
<evidence type="ECO:0000313" key="1">
    <source>
        <dbReference type="EMBL" id="ORY19312.1"/>
    </source>
</evidence>
<dbReference type="EMBL" id="MCFA01000003">
    <property type="protein sequence ID" value="ORY19312.1"/>
    <property type="molecule type" value="Genomic_DNA"/>
</dbReference>
<gene>
    <name evidence="1" type="ORF">BCR34DRAFT_582472</name>
</gene>
<accession>A0A1Y2A9Z6</accession>
<proteinExistence type="predicted"/>
<keyword evidence="2" id="KW-1185">Reference proteome</keyword>
<name>A0A1Y2A9Z6_9PLEO</name>
<protein>
    <submittedName>
        <fullName evidence="1">Uncharacterized protein</fullName>
    </submittedName>
</protein>
<evidence type="ECO:0000313" key="2">
    <source>
        <dbReference type="Proteomes" id="UP000193144"/>
    </source>
</evidence>
<dbReference type="Proteomes" id="UP000193144">
    <property type="component" value="Unassembled WGS sequence"/>
</dbReference>
<organism evidence="1 2">
    <name type="scientific">Clohesyomyces aquaticus</name>
    <dbReference type="NCBI Taxonomy" id="1231657"/>
    <lineage>
        <taxon>Eukaryota</taxon>
        <taxon>Fungi</taxon>
        <taxon>Dikarya</taxon>
        <taxon>Ascomycota</taxon>
        <taxon>Pezizomycotina</taxon>
        <taxon>Dothideomycetes</taxon>
        <taxon>Pleosporomycetidae</taxon>
        <taxon>Pleosporales</taxon>
        <taxon>Lindgomycetaceae</taxon>
        <taxon>Clohesyomyces</taxon>
    </lineage>
</organism>
<reference evidence="1 2" key="1">
    <citation type="submission" date="2016-07" db="EMBL/GenBank/DDBJ databases">
        <title>Pervasive Adenine N6-methylation of Active Genes in Fungi.</title>
        <authorList>
            <consortium name="DOE Joint Genome Institute"/>
            <person name="Mondo S.J."/>
            <person name="Dannebaum R.O."/>
            <person name="Kuo R.C."/>
            <person name="Labutti K."/>
            <person name="Haridas S."/>
            <person name="Kuo A."/>
            <person name="Salamov A."/>
            <person name="Ahrendt S.R."/>
            <person name="Lipzen A."/>
            <person name="Sullivan W."/>
            <person name="Andreopoulos W.B."/>
            <person name="Clum A."/>
            <person name="Lindquist E."/>
            <person name="Daum C."/>
            <person name="Ramamoorthy G.K."/>
            <person name="Gryganskyi A."/>
            <person name="Culley D."/>
            <person name="Magnuson J.K."/>
            <person name="James T.Y."/>
            <person name="O'Malley M.A."/>
            <person name="Stajich J.E."/>
            <person name="Spatafora J.W."/>
            <person name="Visel A."/>
            <person name="Grigoriev I.V."/>
        </authorList>
    </citation>
    <scope>NUCLEOTIDE SEQUENCE [LARGE SCALE GENOMIC DNA]</scope>
    <source>
        <strain evidence="1 2">CBS 115471</strain>
    </source>
</reference>